<dbReference type="GO" id="GO:0008878">
    <property type="term" value="F:glucose-1-phosphate adenylyltransferase activity"/>
    <property type="evidence" value="ECO:0007669"/>
    <property type="project" value="UniProtKB-EC"/>
</dbReference>
<evidence type="ECO:0000256" key="5">
    <source>
        <dbReference type="ARBA" id="ARBA00022741"/>
    </source>
</evidence>
<keyword evidence="4 9" id="KW-0548">Nucleotidyltransferase</keyword>
<keyword evidence="13" id="KW-1185">Reference proteome</keyword>
<dbReference type="PROSITE" id="PS00810">
    <property type="entry name" value="ADP_GLC_PYROPHOSPH_3"/>
    <property type="match status" value="1"/>
</dbReference>
<comment type="caution">
    <text evidence="12">The sequence shown here is derived from an EMBL/GenBank/DDBJ whole genome shotgun (WGS) entry which is preliminary data.</text>
</comment>
<dbReference type="InterPro" id="IPR005836">
    <property type="entry name" value="ADP_Glu_pyroP_CS"/>
</dbReference>
<gene>
    <name evidence="9" type="primary">glgC</name>
    <name evidence="12" type="ORF">KQI82_14320</name>
</gene>
<proteinExistence type="inferred from homology"/>
<reference evidence="12 13" key="1">
    <citation type="submission" date="2021-06" db="EMBL/GenBank/DDBJ databases">
        <authorList>
            <person name="Sun Q."/>
            <person name="Li D."/>
        </authorList>
    </citation>
    <scope>NUCLEOTIDE SEQUENCE [LARGE SCALE GENOMIC DNA]</scope>
    <source>
        <strain evidence="12 13">MSJ-2</strain>
    </source>
</reference>
<dbReference type="InterPro" id="IPR056818">
    <property type="entry name" value="GlmU/GlgC-like_hexapep"/>
</dbReference>
<comment type="pathway">
    <text evidence="9">Glycan biosynthesis; glycogen biosynthesis.</text>
</comment>
<accession>A0ABS6FCS2</accession>
<dbReference type="HAMAP" id="MF_00624">
    <property type="entry name" value="GlgC"/>
    <property type="match status" value="1"/>
</dbReference>
<evidence type="ECO:0000259" key="10">
    <source>
        <dbReference type="Pfam" id="PF00483"/>
    </source>
</evidence>
<feature type="binding site" evidence="9">
    <location>
        <position position="99"/>
    </location>
    <ligand>
        <name>alpha-D-glucose 1-phosphate</name>
        <dbReference type="ChEBI" id="CHEBI:58601"/>
    </ligand>
</feature>
<dbReference type="PROSITE" id="PS00809">
    <property type="entry name" value="ADP_GLC_PYROPHOSPH_2"/>
    <property type="match status" value="1"/>
</dbReference>
<dbReference type="EC" id="2.7.7.27" evidence="9"/>
<evidence type="ECO:0000256" key="1">
    <source>
        <dbReference type="ARBA" id="ARBA00010443"/>
    </source>
</evidence>
<dbReference type="PROSITE" id="PS00808">
    <property type="entry name" value="ADP_GLC_PYROPHOSPH_1"/>
    <property type="match status" value="1"/>
</dbReference>
<keyword evidence="3 9" id="KW-0808">Transferase</keyword>
<comment type="subunit">
    <text evidence="9">Homotetramer.</text>
</comment>
<dbReference type="InterPro" id="IPR011831">
    <property type="entry name" value="ADP-Glc_PPase"/>
</dbReference>
<feature type="binding site" evidence="9">
    <location>
        <position position="164"/>
    </location>
    <ligand>
        <name>alpha-D-glucose 1-phosphate</name>
        <dbReference type="ChEBI" id="CHEBI:58601"/>
    </ligand>
</feature>
<dbReference type="InterPro" id="IPR023049">
    <property type="entry name" value="GlgC_bac"/>
</dbReference>
<evidence type="ECO:0000256" key="2">
    <source>
        <dbReference type="ARBA" id="ARBA00022600"/>
    </source>
</evidence>
<feature type="domain" description="Nucleotidyl transferase" evidence="10">
    <location>
        <begin position="7"/>
        <end position="259"/>
    </location>
</feature>
<evidence type="ECO:0000313" key="12">
    <source>
        <dbReference type="EMBL" id="MBU5628084.1"/>
    </source>
</evidence>
<comment type="catalytic activity">
    <reaction evidence="9">
        <text>alpha-D-glucose 1-phosphate + ATP + H(+) = ADP-alpha-D-glucose + diphosphate</text>
        <dbReference type="Rhea" id="RHEA:12120"/>
        <dbReference type="ChEBI" id="CHEBI:15378"/>
        <dbReference type="ChEBI" id="CHEBI:30616"/>
        <dbReference type="ChEBI" id="CHEBI:33019"/>
        <dbReference type="ChEBI" id="CHEBI:57498"/>
        <dbReference type="ChEBI" id="CHEBI:58601"/>
        <dbReference type="EC" id="2.7.7.27"/>
    </reaction>
</comment>
<dbReference type="NCBIfam" id="TIGR02091">
    <property type="entry name" value="glgC"/>
    <property type="match status" value="1"/>
</dbReference>
<evidence type="ECO:0000256" key="9">
    <source>
        <dbReference type="HAMAP-Rule" id="MF_00624"/>
    </source>
</evidence>
<evidence type="ECO:0000256" key="3">
    <source>
        <dbReference type="ARBA" id="ARBA00022679"/>
    </source>
</evidence>
<dbReference type="PANTHER" id="PTHR43523">
    <property type="entry name" value="GLUCOSE-1-PHOSPHATE ADENYLYLTRANSFERASE-RELATED"/>
    <property type="match status" value="1"/>
</dbReference>
<evidence type="ECO:0000256" key="8">
    <source>
        <dbReference type="ARBA" id="ARBA00023277"/>
    </source>
</evidence>
<feature type="site" description="Could play a key role in the communication between the regulatory and the substrate sites" evidence="9">
    <location>
        <position position="98"/>
    </location>
</feature>
<evidence type="ECO:0000259" key="11">
    <source>
        <dbReference type="Pfam" id="PF24894"/>
    </source>
</evidence>
<dbReference type="CDD" id="cd04651">
    <property type="entry name" value="LbH_G1P_AT_C"/>
    <property type="match status" value="1"/>
</dbReference>
<dbReference type="InterPro" id="IPR005835">
    <property type="entry name" value="NTP_transferase_dom"/>
</dbReference>
<keyword evidence="8 9" id="KW-0119">Carbohydrate metabolism</keyword>
<keyword evidence="7 9" id="KW-0320">Glycogen biosynthesis</keyword>
<evidence type="ECO:0000256" key="6">
    <source>
        <dbReference type="ARBA" id="ARBA00022840"/>
    </source>
</evidence>
<keyword evidence="5 9" id="KW-0547">Nucleotide-binding</keyword>
<organism evidence="12 13">
    <name type="scientific">Dysosmobacter acutus</name>
    <dbReference type="NCBI Taxonomy" id="2841504"/>
    <lineage>
        <taxon>Bacteria</taxon>
        <taxon>Bacillati</taxon>
        <taxon>Bacillota</taxon>
        <taxon>Clostridia</taxon>
        <taxon>Eubacteriales</taxon>
        <taxon>Oscillospiraceae</taxon>
        <taxon>Dysosmobacter</taxon>
    </lineage>
</organism>
<dbReference type="Pfam" id="PF24894">
    <property type="entry name" value="Hexapep_GlmU"/>
    <property type="match status" value="1"/>
</dbReference>
<evidence type="ECO:0000256" key="4">
    <source>
        <dbReference type="ARBA" id="ARBA00022695"/>
    </source>
</evidence>
<keyword evidence="6 9" id="KW-0067">ATP-binding</keyword>
<keyword evidence="2 9" id="KW-0321">Glycogen metabolism</keyword>
<sequence length="402" mass="44280">MKKECIAMLLAGGQGSRLYVLTGEMAKPAVPFGGKFRIIDFPLSNCANSGIDTVGVLTQYRPLELNSYIGNGQPWDLDHTDGGVHILPPYQSATGGTWYKGTANAIYQNMGFIDLYDPDYVVILSGDHIYKMDYSLMVRRHKESAAACTISVMEVPWDEAPRFGIMNVDESDRITEFEEKPKAPKSNLASMGIYVFSWQTLRRYLIEDEADNDSSNDFGKNIIPAMLKAGEKMAAYRFSGYWKDVGTLESLWDANMDMLARDTGLDLLDPDWPIYARTTSLPPAFLGPQVEISNSAISRGCDLQGTVKNSVLSQDVTVEEGAEVSYSVLMPGVTVERGAVVRYAILGENCRIRAGARVGDHPERVEPVNWGLAVLGPGTEVEADRVIAPKTILDRNGEEVSR</sequence>
<evidence type="ECO:0000256" key="7">
    <source>
        <dbReference type="ARBA" id="ARBA00023056"/>
    </source>
</evidence>
<protein>
    <recommendedName>
        <fullName evidence="9">Glucose-1-phosphate adenylyltransferase</fullName>
        <ecNumber evidence="9">2.7.7.27</ecNumber>
    </recommendedName>
    <alternativeName>
        <fullName evidence="9">ADP-glucose pyrophosphorylase</fullName>
        <shortName evidence="9">ADPGlc PPase</shortName>
    </alternativeName>
    <alternativeName>
        <fullName evidence="9">ADP-glucose synthase</fullName>
    </alternativeName>
</protein>
<name>A0ABS6FCS2_9FIRM</name>
<feature type="binding site" evidence="9">
    <location>
        <begin position="179"/>
        <end position="180"/>
    </location>
    <ligand>
        <name>alpha-D-glucose 1-phosphate</name>
        <dbReference type="ChEBI" id="CHEBI:58601"/>
    </ligand>
</feature>
<feature type="binding site" evidence="9">
    <location>
        <position position="190"/>
    </location>
    <ligand>
        <name>alpha-D-glucose 1-phosphate</name>
        <dbReference type="ChEBI" id="CHEBI:58601"/>
    </ligand>
</feature>
<evidence type="ECO:0000313" key="13">
    <source>
        <dbReference type="Proteomes" id="UP000787672"/>
    </source>
</evidence>
<dbReference type="RefSeq" id="WP_216633375.1">
    <property type="nucleotide sequence ID" value="NZ_JAHLQN010000001.1"/>
</dbReference>
<dbReference type="Pfam" id="PF00483">
    <property type="entry name" value="NTP_transferase"/>
    <property type="match status" value="1"/>
</dbReference>
<dbReference type="CDD" id="cd02508">
    <property type="entry name" value="ADP_Glucose_PP"/>
    <property type="match status" value="1"/>
</dbReference>
<comment type="similarity">
    <text evidence="1 9">Belongs to the bacterial/plant glucose-1-phosphate adenylyltransferase family.</text>
</comment>
<dbReference type="NCBIfam" id="NF003670">
    <property type="entry name" value="PRK05293.1"/>
    <property type="match status" value="1"/>
</dbReference>
<dbReference type="PANTHER" id="PTHR43523:SF2">
    <property type="entry name" value="GLUCOSE-1-PHOSPHATE ADENYLYLTRANSFERASE"/>
    <property type="match status" value="1"/>
</dbReference>
<dbReference type="EMBL" id="JAHLQN010000001">
    <property type="protein sequence ID" value="MBU5628084.1"/>
    <property type="molecule type" value="Genomic_DNA"/>
</dbReference>
<feature type="domain" description="Glucose-1-phosphate adenylyltransferase/Bifunctional protein GlmU-like C-terminal hexapeptide" evidence="11">
    <location>
        <begin position="290"/>
        <end position="363"/>
    </location>
</feature>
<comment type="function">
    <text evidence="9">Involved in the biosynthesis of ADP-glucose, a building block required for the elongation reactions to produce glycogen. Catalyzes the reaction between ATP and alpha-D-glucose 1-phosphate (G1P) to produce pyrophosphate and ADP-Glc.</text>
</comment>
<dbReference type="Proteomes" id="UP000787672">
    <property type="component" value="Unassembled WGS sequence"/>
</dbReference>
<feature type="site" description="Could play a key role in the communication between the regulatory and the substrate sites" evidence="9">
    <location>
        <position position="59"/>
    </location>
</feature>